<feature type="domain" description="DUF4124" evidence="3">
    <location>
        <begin position="15"/>
        <end position="69"/>
    </location>
</feature>
<evidence type="ECO:0000259" key="3">
    <source>
        <dbReference type="Pfam" id="PF13511"/>
    </source>
</evidence>
<evidence type="ECO:0000256" key="1">
    <source>
        <dbReference type="SAM" id="MobiDB-lite"/>
    </source>
</evidence>
<accession>A0A3B7LY43</accession>
<evidence type="ECO:0000256" key="2">
    <source>
        <dbReference type="SAM" id="SignalP"/>
    </source>
</evidence>
<dbReference type="InterPro" id="IPR025392">
    <property type="entry name" value="DUF4124"/>
</dbReference>
<gene>
    <name evidence="4" type="ORF">CDG60_15225</name>
</gene>
<dbReference type="Pfam" id="PF13511">
    <property type="entry name" value="DUF4124"/>
    <property type="match status" value="1"/>
</dbReference>
<feature type="signal peptide" evidence="2">
    <location>
        <begin position="1"/>
        <end position="24"/>
    </location>
</feature>
<organism evidence="4 5">
    <name type="scientific">Acinetobacter chinensis</name>
    <dbReference type="NCBI Taxonomy" id="2004650"/>
    <lineage>
        <taxon>Bacteria</taxon>
        <taxon>Pseudomonadati</taxon>
        <taxon>Pseudomonadota</taxon>
        <taxon>Gammaproteobacteria</taxon>
        <taxon>Moraxellales</taxon>
        <taxon>Moraxellaceae</taxon>
        <taxon>Acinetobacter</taxon>
    </lineage>
</organism>
<dbReference type="Proteomes" id="UP000263753">
    <property type="component" value="Chromosome"/>
</dbReference>
<feature type="compositionally biased region" description="Low complexity" evidence="1">
    <location>
        <begin position="83"/>
        <end position="92"/>
    </location>
</feature>
<feature type="compositionally biased region" description="Basic and acidic residues" evidence="1">
    <location>
        <begin position="93"/>
        <end position="104"/>
    </location>
</feature>
<evidence type="ECO:0000313" key="5">
    <source>
        <dbReference type="Proteomes" id="UP000263753"/>
    </source>
</evidence>
<feature type="region of interest" description="Disordered" evidence="1">
    <location>
        <begin position="36"/>
        <end position="104"/>
    </location>
</feature>
<evidence type="ECO:0000313" key="4">
    <source>
        <dbReference type="EMBL" id="AXY57796.1"/>
    </source>
</evidence>
<name>A0A3B7LY43_9GAMM</name>
<dbReference type="AlphaFoldDB" id="A0A3B7LY43"/>
<dbReference type="EMBL" id="CP032134">
    <property type="protein sequence ID" value="AXY57796.1"/>
    <property type="molecule type" value="Genomic_DNA"/>
</dbReference>
<keyword evidence="2" id="KW-0732">Signal</keyword>
<dbReference type="KEGG" id="achi:CDG60_15225"/>
<reference evidence="5" key="1">
    <citation type="submission" date="2018-09" db="EMBL/GenBank/DDBJ databases">
        <title>The complete genome of Acinetobacter sp. strain WCHAc010005.</title>
        <authorList>
            <person name="Hu Y."/>
            <person name="Long H."/>
            <person name="Feng Y."/>
            <person name="Zong Z."/>
        </authorList>
    </citation>
    <scope>NUCLEOTIDE SEQUENCE [LARGE SCALE GENOMIC DNA]</scope>
    <source>
        <strain evidence="5">WCHAc010005</strain>
    </source>
</reference>
<feature type="compositionally biased region" description="Low complexity" evidence="1">
    <location>
        <begin position="62"/>
        <end position="76"/>
    </location>
</feature>
<proteinExistence type="predicted"/>
<protein>
    <submittedName>
        <fullName evidence="4">DUF4124 domain-containing protein</fullName>
    </submittedName>
</protein>
<feature type="chain" id="PRO_5017770446" evidence="2">
    <location>
        <begin position="25"/>
        <end position="104"/>
    </location>
</feature>
<sequence>MISTVFKSCCLTALSLMFLNTAQAQEYYRWVDAKGTTHYTKTPPPKQAKARSKVSTYGWKNSSAPAPQATSSSAAPEAHEAAEAAARAAQHQEANKALDQARGE</sequence>